<feature type="transmembrane region" description="Helical" evidence="9">
    <location>
        <begin position="313"/>
        <end position="332"/>
    </location>
</feature>
<keyword evidence="7" id="KW-0325">Glycoprotein</keyword>
<feature type="compositionally biased region" description="Basic and acidic residues" evidence="8">
    <location>
        <begin position="869"/>
        <end position="880"/>
    </location>
</feature>
<keyword evidence="6 9" id="KW-0472">Membrane</keyword>
<feature type="region of interest" description="Disordered" evidence="8">
    <location>
        <begin position="747"/>
        <end position="773"/>
    </location>
</feature>
<feature type="transmembrane region" description="Helical" evidence="9">
    <location>
        <begin position="378"/>
        <end position="400"/>
    </location>
</feature>
<dbReference type="InterPro" id="IPR012419">
    <property type="entry name" value="Cas1_AcylTrans_dom"/>
</dbReference>
<dbReference type="Proteomes" id="UP000827284">
    <property type="component" value="Unassembled WGS sequence"/>
</dbReference>
<feature type="signal peptide" evidence="10">
    <location>
        <begin position="1"/>
        <end position="31"/>
    </location>
</feature>
<feature type="transmembrane region" description="Helical" evidence="9">
    <location>
        <begin position="447"/>
        <end position="464"/>
    </location>
</feature>
<protein>
    <submittedName>
        <fullName evidence="12">N-acetylneuraminate 9-O-acetyltransferase</fullName>
    </submittedName>
</protein>
<feature type="compositionally biased region" description="Polar residues" evidence="8">
    <location>
        <begin position="814"/>
        <end position="868"/>
    </location>
</feature>
<evidence type="ECO:0000256" key="7">
    <source>
        <dbReference type="ARBA" id="ARBA00023180"/>
    </source>
</evidence>
<keyword evidence="13" id="KW-1185">Reference proteome</keyword>
<accession>A0A9P3HH74</accession>
<feature type="transmembrane region" description="Helical" evidence="9">
    <location>
        <begin position="530"/>
        <end position="556"/>
    </location>
</feature>
<evidence type="ECO:0000256" key="9">
    <source>
        <dbReference type="SAM" id="Phobius"/>
    </source>
</evidence>
<evidence type="ECO:0000256" key="4">
    <source>
        <dbReference type="ARBA" id="ARBA00022692"/>
    </source>
</evidence>
<feature type="transmembrane region" description="Helical" evidence="9">
    <location>
        <begin position="344"/>
        <end position="366"/>
    </location>
</feature>
<feature type="compositionally biased region" description="Polar residues" evidence="8">
    <location>
        <begin position="757"/>
        <end position="770"/>
    </location>
</feature>
<reference evidence="12" key="2">
    <citation type="journal article" date="2022" name="Microbiol. Resour. Announc.">
        <title>Whole-Genome Sequence of Entomortierella parvispora E1425, a Mucoromycotan Fungus Associated with Burkholderiaceae-Related Endosymbiotic Bacteria.</title>
        <authorList>
            <person name="Herlambang A."/>
            <person name="Guo Y."/>
            <person name="Takashima Y."/>
            <person name="Narisawa K."/>
            <person name="Ohta H."/>
            <person name="Nishizawa T."/>
        </authorList>
    </citation>
    <scope>NUCLEOTIDE SEQUENCE</scope>
    <source>
        <strain evidence="12">E1425</strain>
    </source>
</reference>
<keyword evidence="4 9" id="KW-0812">Transmembrane</keyword>
<evidence type="ECO:0000256" key="5">
    <source>
        <dbReference type="ARBA" id="ARBA00022989"/>
    </source>
</evidence>
<dbReference type="GO" id="GO:0016740">
    <property type="term" value="F:transferase activity"/>
    <property type="evidence" value="ECO:0007669"/>
    <property type="project" value="UniProtKB-KW"/>
</dbReference>
<reference evidence="12" key="1">
    <citation type="submission" date="2021-11" db="EMBL/GenBank/DDBJ databases">
        <authorList>
            <person name="Herlambang A."/>
            <person name="Guo Y."/>
            <person name="Takashima Y."/>
            <person name="Nishizawa T."/>
        </authorList>
    </citation>
    <scope>NUCLEOTIDE SEQUENCE</scope>
    <source>
        <strain evidence="12">E1425</strain>
    </source>
</reference>
<dbReference type="GO" id="GO:0005975">
    <property type="term" value="P:carbohydrate metabolic process"/>
    <property type="evidence" value="ECO:0007669"/>
    <property type="project" value="UniProtKB-ARBA"/>
</dbReference>
<dbReference type="EMBL" id="BQFW01000012">
    <property type="protein sequence ID" value="GJJ76669.1"/>
    <property type="molecule type" value="Genomic_DNA"/>
</dbReference>
<dbReference type="PANTHER" id="PTHR13533:SF1">
    <property type="entry name" value="N-ACETYLNEURAMINATE 9-O-ACETYLTRANSFERASE"/>
    <property type="match status" value="1"/>
</dbReference>
<dbReference type="AlphaFoldDB" id="A0A9P3HH74"/>
<feature type="domain" description="Cas1p 10 TM acyl transferase" evidence="11">
    <location>
        <begin position="299"/>
        <end position="740"/>
    </location>
</feature>
<proteinExistence type="inferred from homology"/>
<dbReference type="GO" id="GO:0016020">
    <property type="term" value="C:membrane"/>
    <property type="evidence" value="ECO:0007669"/>
    <property type="project" value="UniProtKB-SubCell"/>
</dbReference>
<keyword evidence="3" id="KW-0808">Transferase</keyword>
<keyword evidence="5 9" id="KW-1133">Transmembrane helix</keyword>
<evidence type="ECO:0000256" key="10">
    <source>
        <dbReference type="SAM" id="SignalP"/>
    </source>
</evidence>
<dbReference type="Pfam" id="PF07779">
    <property type="entry name" value="Cas1_AcylT"/>
    <property type="match status" value="1"/>
</dbReference>
<feature type="transmembrane region" description="Helical" evidence="9">
    <location>
        <begin position="497"/>
        <end position="518"/>
    </location>
</feature>
<evidence type="ECO:0000256" key="3">
    <source>
        <dbReference type="ARBA" id="ARBA00022679"/>
    </source>
</evidence>
<comment type="subcellular location">
    <subcellularLocation>
        <location evidence="1">Membrane</location>
        <topology evidence="1">Multi-pass membrane protein</topology>
    </subcellularLocation>
</comment>
<evidence type="ECO:0000313" key="13">
    <source>
        <dbReference type="Proteomes" id="UP000827284"/>
    </source>
</evidence>
<evidence type="ECO:0000313" key="12">
    <source>
        <dbReference type="EMBL" id="GJJ76669.1"/>
    </source>
</evidence>
<evidence type="ECO:0000256" key="6">
    <source>
        <dbReference type="ARBA" id="ARBA00023136"/>
    </source>
</evidence>
<name>A0A9P3HH74_9FUNG</name>
<evidence type="ECO:0000256" key="2">
    <source>
        <dbReference type="ARBA" id="ARBA00010666"/>
    </source>
</evidence>
<dbReference type="PANTHER" id="PTHR13533">
    <property type="entry name" value="N-ACETYLNEURAMINATE 9-O-ACETYLTRANSFERASE"/>
    <property type="match status" value="1"/>
</dbReference>
<feature type="transmembrane region" description="Helical" evidence="9">
    <location>
        <begin position="471"/>
        <end position="491"/>
    </location>
</feature>
<feature type="transmembrane region" description="Helical" evidence="9">
    <location>
        <begin position="576"/>
        <end position="594"/>
    </location>
</feature>
<evidence type="ECO:0000256" key="8">
    <source>
        <dbReference type="SAM" id="MobiDB-lite"/>
    </source>
</evidence>
<evidence type="ECO:0000256" key="1">
    <source>
        <dbReference type="ARBA" id="ARBA00004141"/>
    </source>
</evidence>
<feature type="chain" id="PRO_5040458248" evidence="10">
    <location>
        <begin position="32"/>
        <end position="913"/>
    </location>
</feature>
<sequence length="913" mass="102157">MHAAPSFTSSSYQKGIQALFWALAAALLALAAVRPIVDPADKTHCESLLNHGGSWIDTQRTQWQPKGCMLKNYEPTSATSCLGKSRVVMIGDSVVRQLFYSVVKKFIPDFATDRDKHANIIHTDPTSGTTFEFYWDPVLNTTTAQELLSGQYQNAPVAQTPTIFLVGSGMWFLRYREWSGGLEEWKKTMANVVKVMNDPDSASPGKHLFISSIQSVNPDKLSDVRYETLRLKDIEEMNIYLKSITRNTVVTVPFVWNKMTETAMDATRDGLHFAERVMSAEADVMLNFVCNNQLPKVAPMAATCCYEYPANSGVQSLMLALLMIWLPIGFIVQTRYNEHPLAAFFPGIGVLRAMAVMAGSILYMYYSDRTTLFAKIGKAYSTPTFMFLCFLSLVAGLATLKRAEKDQPFLSRDQTDEWKGWMQIAILIYHYMGASSVSVIYNPVRVFVASYLFMTGFGHFVFYYKKADFGFRRVAMILTRLNLLTVLLAYTMDTTYISYYFAPLVSFFYLVIYGMMYLGHTHNHKPVFMIGKIVATAILSASMIYTPIVLDTTFAVLKFFFGITWSAAEWRFRLKLDVWIVFVGSLFSYGFIMAQELSITAHPHWAKARTVAIISSVIGLLGFFLFESTMEKREYNLHHPYISWIPILSFVVLRNSTADLRNTTSTFYAYIGRCSLETFICQFHMWLAADTKGLLMVSPWLEGAGSWSFNLILSTILFIVISNQLSGATGELTDWLITGREPKVKGLPAPPPALPLVNTTPRQRPVSAQGTPVPVKRQSVMLSPIAISAGAVGPPGPDALNKLMDASLRLETATSNELSESGSSGDIDLSNSLDKSPTQGESKQSARQQESVSLLIESNNNGSSTNNHDTSRERDHSRDSDAVPVTFKSLWAQPTWKVGIFFGIIWLLNFWST</sequence>
<feature type="transmembrane region" description="Helical" evidence="9">
    <location>
        <begin position="606"/>
        <end position="626"/>
    </location>
</feature>
<evidence type="ECO:0000259" key="11">
    <source>
        <dbReference type="Pfam" id="PF07779"/>
    </source>
</evidence>
<comment type="caution">
    <text evidence="12">The sequence shown here is derived from an EMBL/GenBank/DDBJ whole genome shotgun (WGS) entry which is preliminary data.</text>
</comment>
<feature type="transmembrane region" description="Helical" evidence="9">
    <location>
        <begin position="421"/>
        <end position="441"/>
    </location>
</feature>
<comment type="similarity">
    <text evidence="2">Belongs to the PC-esterase family. CASD1 subfamily.</text>
</comment>
<organism evidence="12 13">
    <name type="scientific">Entomortierella parvispora</name>
    <dbReference type="NCBI Taxonomy" id="205924"/>
    <lineage>
        <taxon>Eukaryota</taxon>
        <taxon>Fungi</taxon>
        <taxon>Fungi incertae sedis</taxon>
        <taxon>Mucoromycota</taxon>
        <taxon>Mortierellomycotina</taxon>
        <taxon>Mortierellomycetes</taxon>
        <taxon>Mortierellales</taxon>
        <taxon>Mortierellaceae</taxon>
        <taxon>Entomortierella</taxon>
    </lineage>
</organism>
<dbReference type="GO" id="GO:0005794">
    <property type="term" value="C:Golgi apparatus"/>
    <property type="evidence" value="ECO:0007669"/>
    <property type="project" value="UniProtKB-ARBA"/>
</dbReference>
<feature type="region of interest" description="Disordered" evidence="8">
    <location>
        <begin position="814"/>
        <end position="880"/>
    </location>
</feature>
<keyword evidence="10" id="KW-0732">Signal</keyword>
<gene>
    <name evidence="12" type="ORF">EMPS_09028</name>
</gene>
<dbReference type="OrthoDB" id="1932925at2759"/>